<proteinExistence type="predicted"/>
<evidence type="ECO:0000313" key="4">
    <source>
        <dbReference type="Proteomes" id="UP001320420"/>
    </source>
</evidence>
<feature type="compositionally biased region" description="Low complexity" evidence="1">
    <location>
        <begin position="171"/>
        <end position="211"/>
    </location>
</feature>
<keyword evidence="2" id="KW-0472">Membrane</keyword>
<keyword evidence="4" id="KW-1185">Reference proteome</keyword>
<dbReference type="EMBL" id="JAKJXP020000002">
    <property type="protein sequence ID" value="KAK7757530.1"/>
    <property type="molecule type" value="Genomic_DNA"/>
</dbReference>
<feature type="region of interest" description="Disordered" evidence="1">
    <location>
        <begin position="268"/>
        <end position="288"/>
    </location>
</feature>
<dbReference type="Proteomes" id="UP001320420">
    <property type="component" value="Unassembled WGS sequence"/>
</dbReference>
<dbReference type="PROSITE" id="PS51257">
    <property type="entry name" value="PROKAR_LIPOPROTEIN"/>
    <property type="match status" value="1"/>
</dbReference>
<evidence type="ECO:0000313" key="3">
    <source>
        <dbReference type="EMBL" id="KAK7757530.1"/>
    </source>
</evidence>
<keyword evidence="2" id="KW-1133">Transmembrane helix</keyword>
<feature type="region of interest" description="Disordered" evidence="1">
    <location>
        <begin position="146"/>
        <end position="214"/>
    </location>
</feature>
<evidence type="ECO:0000256" key="1">
    <source>
        <dbReference type="SAM" id="MobiDB-lite"/>
    </source>
</evidence>
<name>A0AAN9UXT1_9PEZI</name>
<dbReference type="AlphaFoldDB" id="A0AAN9UXT1"/>
<organism evidence="3 4">
    <name type="scientific">Diatrype stigma</name>
    <dbReference type="NCBI Taxonomy" id="117547"/>
    <lineage>
        <taxon>Eukaryota</taxon>
        <taxon>Fungi</taxon>
        <taxon>Dikarya</taxon>
        <taxon>Ascomycota</taxon>
        <taxon>Pezizomycotina</taxon>
        <taxon>Sordariomycetes</taxon>
        <taxon>Xylariomycetidae</taxon>
        <taxon>Xylariales</taxon>
        <taxon>Diatrypaceae</taxon>
        <taxon>Diatrype</taxon>
    </lineage>
</organism>
<protein>
    <submittedName>
        <fullName evidence="3">Uncharacterized protein</fullName>
    </submittedName>
</protein>
<accession>A0AAN9UXT1</accession>
<keyword evidence="2" id="KW-0812">Transmembrane</keyword>
<reference evidence="3 4" key="1">
    <citation type="submission" date="2024-02" db="EMBL/GenBank/DDBJ databases">
        <title>De novo assembly and annotation of 12 fungi associated with fruit tree decline syndrome in Ontario, Canada.</title>
        <authorList>
            <person name="Sulman M."/>
            <person name="Ellouze W."/>
            <person name="Ilyukhin E."/>
        </authorList>
    </citation>
    <scope>NUCLEOTIDE SEQUENCE [LARGE SCALE GENOMIC DNA]</scope>
    <source>
        <strain evidence="3 4">M11/M66-122</strain>
    </source>
</reference>
<feature type="transmembrane region" description="Helical" evidence="2">
    <location>
        <begin position="238"/>
        <end position="259"/>
    </location>
</feature>
<sequence length="377" mass="38743">MSGRGGNIGGAPPFWSSSCEATASTTDLSHTVLAPPGGVTYHPGEQINVNWQSGVRSDVLRVDGPPWAGGFHPASWLWSAFLQSEDEKTSVTIIDNQNFTFGYNVAWKVLDDCTNTAINQTWTIPTSLDVTATVFNVVVVNMTNPDTPSSTTGPAFTIEAGEPTSGGSGSGSTATISTEGAFGAATATESSPPGGGTPSTSTTSIQTPTLSAAPGAGHIPSHKVWVWGAQGLTAGAKAGIGAAAGASALFFLLALILFWKRRRRFLDSGGAAGRRPSPDEEQAAGKADVELDGDSRGTAVAAAAVEAEAPVPRELPATSNDGDISEDYYVKTPVSASALSSSVDFDPCAPRYPSGPVEMPANEMVVAEMPDSSSPHR</sequence>
<evidence type="ECO:0000256" key="2">
    <source>
        <dbReference type="SAM" id="Phobius"/>
    </source>
</evidence>
<comment type="caution">
    <text evidence="3">The sequence shown here is derived from an EMBL/GenBank/DDBJ whole genome shotgun (WGS) entry which is preliminary data.</text>
</comment>
<gene>
    <name evidence="3" type="ORF">SLS62_000545</name>
</gene>